<name>A0ABV7KA17_9HYPH</name>
<sequence length="356" mass="37528">MKKAIAIADRLSLPALKLLAALNVLFFLSFLAVLLLAAGKARAETPACVGTDLTASLQKDDPAAYSKIEAEAAATPNGRGLLWKLEKPGEKPSYLFGTMHMTDPRVVTLPAAAQKAFDAADTVVIETTEVLDQKKMMATLAGEPDLMMFTDNTTLSSLLSPADKAAVDKALEARGIPLASVAKMKPWILSAMVATPACELARKAGGAPVLDVKLAEDAKAGGKRLEGLETAADQLRAMASLPLAFHMQGLVDTLKLGDRMNDINETMISLYLRGDIGMIWPLFRAVLPDEADDPAGYAAFEEAMVTSRNKVMATNAAPILAGGNVFIAVGALHLPGPEGLVELLRKAGYTVTAVSS</sequence>
<protein>
    <submittedName>
        <fullName evidence="1">TraB/GumN family protein</fullName>
    </submittedName>
</protein>
<dbReference type="RefSeq" id="WP_378221049.1">
    <property type="nucleotide sequence ID" value="NZ_JBHRTK010000012.1"/>
</dbReference>
<dbReference type="InterPro" id="IPR002816">
    <property type="entry name" value="TraB/PrgY/GumN_fam"/>
</dbReference>
<organism evidence="1 2">
    <name type="scientific">Aquamicrobium soli</name>
    <dbReference type="NCBI Taxonomy" id="1811518"/>
    <lineage>
        <taxon>Bacteria</taxon>
        <taxon>Pseudomonadati</taxon>
        <taxon>Pseudomonadota</taxon>
        <taxon>Alphaproteobacteria</taxon>
        <taxon>Hyphomicrobiales</taxon>
        <taxon>Phyllobacteriaceae</taxon>
        <taxon>Aquamicrobium</taxon>
    </lineage>
</organism>
<keyword evidence="2" id="KW-1185">Reference proteome</keyword>
<gene>
    <name evidence="1" type="ORF">ACFOHJ_13080</name>
</gene>
<accession>A0ABV7KA17</accession>
<dbReference type="InterPro" id="IPR047111">
    <property type="entry name" value="YbaP-like"/>
</dbReference>
<evidence type="ECO:0000313" key="2">
    <source>
        <dbReference type="Proteomes" id="UP001595583"/>
    </source>
</evidence>
<dbReference type="PANTHER" id="PTHR40590">
    <property type="entry name" value="CYTOPLASMIC PROTEIN-RELATED"/>
    <property type="match status" value="1"/>
</dbReference>
<dbReference type="CDD" id="cd14789">
    <property type="entry name" value="Tiki"/>
    <property type="match status" value="1"/>
</dbReference>
<proteinExistence type="predicted"/>
<comment type="caution">
    <text evidence="1">The sequence shown here is derived from an EMBL/GenBank/DDBJ whole genome shotgun (WGS) entry which is preliminary data.</text>
</comment>
<evidence type="ECO:0000313" key="1">
    <source>
        <dbReference type="EMBL" id="MFC3207154.1"/>
    </source>
</evidence>
<dbReference type="Proteomes" id="UP001595583">
    <property type="component" value="Unassembled WGS sequence"/>
</dbReference>
<dbReference type="Pfam" id="PF01963">
    <property type="entry name" value="TraB_PrgY_gumN"/>
    <property type="match status" value="1"/>
</dbReference>
<reference evidence="2" key="1">
    <citation type="journal article" date="2019" name="Int. J. Syst. Evol. Microbiol.">
        <title>The Global Catalogue of Microorganisms (GCM) 10K type strain sequencing project: providing services to taxonomists for standard genome sequencing and annotation.</title>
        <authorList>
            <consortium name="The Broad Institute Genomics Platform"/>
            <consortium name="The Broad Institute Genome Sequencing Center for Infectious Disease"/>
            <person name="Wu L."/>
            <person name="Ma J."/>
        </authorList>
    </citation>
    <scope>NUCLEOTIDE SEQUENCE [LARGE SCALE GENOMIC DNA]</scope>
    <source>
        <strain evidence="2">KCTC 52165</strain>
    </source>
</reference>
<dbReference type="PANTHER" id="PTHR40590:SF1">
    <property type="entry name" value="CYTOPLASMIC PROTEIN"/>
    <property type="match status" value="1"/>
</dbReference>
<dbReference type="EMBL" id="JBHRTK010000012">
    <property type="protein sequence ID" value="MFC3207154.1"/>
    <property type="molecule type" value="Genomic_DNA"/>
</dbReference>